<dbReference type="PROSITE" id="PS00062">
    <property type="entry name" value="ALDOKETO_REDUCTASE_2"/>
    <property type="match status" value="1"/>
</dbReference>
<keyword evidence="1" id="KW-0560">Oxidoreductase</keyword>
<feature type="domain" description="NADP-dependent oxidoreductase" evidence="5">
    <location>
        <begin position="19"/>
        <end position="286"/>
    </location>
</feature>
<evidence type="ECO:0000313" key="7">
    <source>
        <dbReference type="Proteomes" id="UP000807306"/>
    </source>
</evidence>
<evidence type="ECO:0000313" key="6">
    <source>
        <dbReference type="EMBL" id="KAF9530293.1"/>
    </source>
</evidence>
<evidence type="ECO:0000259" key="5">
    <source>
        <dbReference type="Pfam" id="PF00248"/>
    </source>
</evidence>
<dbReference type="PIRSF" id="PIRSF000097">
    <property type="entry name" value="AKR"/>
    <property type="match status" value="1"/>
</dbReference>
<keyword evidence="7" id="KW-1185">Reference proteome</keyword>
<dbReference type="Proteomes" id="UP000807306">
    <property type="component" value="Unassembled WGS sequence"/>
</dbReference>
<feature type="binding site" evidence="3">
    <location>
        <position position="109"/>
    </location>
    <ligand>
        <name>substrate</name>
    </ligand>
</feature>
<feature type="site" description="Lowers pKa of active site Tyr" evidence="4">
    <location>
        <position position="78"/>
    </location>
</feature>
<evidence type="ECO:0000256" key="3">
    <source>
        <dbReference type="PIRSR" id="PIRSR000097-2"/>
    </source>
</evidence>
<dbReference type="PRINTS" id="PR00069">
    <property type="entry name" value="ALDKETRDTASE"/>
</dbReference>
<protein>
    <submittedName>
        <fullName evidence="6">NADP-dependent oxidoreductase domain-containing protein</fullName>
    </submittedName>
</protein>
<dbReference type="EMBL" id="MU157841">
    <property type="protein sequence ID" value="KAF9530293.1"/>
    <property type="molecule type" value="Genomic_DNA"/>
</dbReference>
<dbReference type="AlphaFoldDB" id="A0A9P6EK10"/>
<dbReference type="FunFam" id="3.20.20.100:FF:000002">
    <property type="entry name" value="2,5-diketo-D-gluconic acid reductase A"/>
    <property type="match status" value="1"/>
</dbReference>
<gene>
    <name evidence="6" type="ORF">CPB83DRAFT_851329</name>
</gene>
<sequence length="313" mass="34433">MTVGGPKIKLNNGSEIPLIGLGTWQAKPGEVAKAVEFAIKEAGYRHIDCAWAYGNEKEVGEGIKASGIPRSEVFVTSKLWGTYHSRVEECLDQTLGNLGLDYLDLYLVHWPVPMNPKGNHPVFPLLPNGKRDVEHTWPLSETWKQMEAVLKKGKVKSIGVSNFSQAKMEEILQSAEIIPVVDQLELHVYNPQHKLISYLKEKKIVPQAYSPLGSTNSPLLSDETVLRLAGKHSLQPADVLLGYLITKGIVALPKSVTPARIAANFNGATFAAEKLQPEDVESLDALAAAGKQKRFITPPWPVDLGFEHWPPLP</sequence>
<dbReference type="PROSITE" id="PS00798">
    <property type="entry name" value="ALDOKETO_REDUCTASE_1"/>
    <property type="match status" value="1"/>
</dbReference>
<dbReference type="PANTHER" id="PTHR11732">
    <property type="entry name" value="ALDO/KETO REDUCTASE"/>
    <property type="match status" value="1"/>
</dbReference>
<dbReference type="InterPro" id="IPR036812">
    <property type="entry name" value="NAD(P)_OxRdtase_dom_sf"/>
</dbReference>
<reference evidence="6" key="1">
    <citation type="submission" date="2020-11" db="EMBL/GenBank/DDBJ databases">
        <authorList>
            <consortium name="DOE Joint Genome Institute"/>
            <person name="Ahrendt S."/>
            <person name="Riley R."/>
            <person name="Andreopoulos W."/>
            <person name="Labutti K."/>
            <person name="Pangilinan J."/>
            <person name="Ruiz-Duenas F.J."/>
            <person name="Barrasa J.M."/>
            <person name="Sanchez-Garcia M."/>
            <person name="Camarero S."/>
            <person name="Miyauchi S."/>
            <person name="Serrano A."/>
            <person name="Linde D."/>
            <person name="Babiker R."/>
            <person name="Drula E."/>
            <person name="Ayuso-Fernandez I."/>
            <person name="Pacheco R."/>
            <person name="Padilla G."/>
            <person name="Ferreira P."/>
            <person name="Barriuso J."/>
            <person name="Kellner H."/>
            <person name="Castanera R."/>
            <person name="Alfaro M."/>
            <person name="Ramirez L."/>
            <person name="Pisabarro A.G."/>
            <person name="Kuo A."/>
            <person name="Tritt A."/>
            <person name="Lipzen A."/>
            <person name="He G."/>
            <person name="Yan M."/>
            <person name="Ng V."/>
            <person name="Cullen D."/>
            <person name="Martin F."/>
            <person name="Rosso M.-N."/>
            <person name="Henrissat B."/>
            <person name="Hibbett D."/>
            <person name="Martinez A.T."/>
            <person name="Grigoriev I.V."/>
        </authorList>
    </citation>
    <scope>NUCLEOTIDE SEQUENCE</scope>
    <source>
        <strain evidence="6">CBS 506.95</strain>
    </source>
</reference>
<dbReference type="SUPFAM" id="SSF51430">
    <property type="entry name" value="NAD(P)-linked oxidoreductase"/>
    <property type="match status" value="1"/>
</dbReference>
<accession>A0A9P6EK10</accession>
<dbReference type="InterPro" id="IPR018170">
    <property type="entry name" value="Aldo/ket_reductase_CS"/>
</dbReference>
<feature type="active site" description="Proton donor" evidence="2">
    <location>
        <position position="53"/>
    </location>
</feature>
<comment type="caution">
    <text evidence="6">The sequence shown here is derived from an EMBL/GenBank/DDBJ whole genome shotgun (WGS) entry which is preliminary data.</text>
</comment>
<proteinExistence type="predicted"/>
<organism evidence="6 7">
    <name type="scientific">Crepidotus variabilis</name>
    <dbReference type="NCBI Taxonomy" id="179855"/>
    <lineage>
        <taxon>Eukaryota</taxon>
        <taxon>Fungi</taxon>
        <taxon>Dikarya</taxon>
        <taxon>Basidiomycota</taxon>
        <taxon>Agaricomycotina</taxon>
        <taxon>Agaricomycetes</taxon>
        <taxon>Agaricomycetidae</taxon>
        <taxon>Agaricales</taxon>
        <taxon>Agaricineae</taxon>
        <taxon>Crepidotaceae</taxon>
        <taxon>Crepidotus</taxon>
    </lineage>
</organism>
<dbReference type="OrthoDB" id="416253at2759"/>
<evidence type="ECO:0000256" key="2">
    <source>
        <dbReference type="PIRSR" id="PIRSR000097-1"/>
    </source>
</evidence>
<dbReference type="GO" id="GO:0016616">
    <property type="term" value="F:oxidoreductase activity, acting on the CH-OH group of donors, NAD or NADP as acceptor"/>
    <property type="evidence" value="ECO:0007669"/>
    <property type="project" value="UniProtKB-ARBA"/>
</dbReference>
<dbReference type="InterPro" id="IPR023210">
    <property type="entry name" value="NADP_OxRdtase_dom"/>
</dbReference>
<dbReference type="Pfam" id="PF00248">
    <property type="entry name" value="Aldo_ket_red"/>
    <property type="match status" value="1"/>
</dbReference>
<name>A0A9P6EK10_9AGAR</name>
<dbReference type="InterPro" id="IPR020471">
    <property type="entry name" value="AKR"/>
</dbReference>
<dbReference type="Gene3D" id="3.20.20.100">
    <property type="entry name" value="NADP-dependent oxidoreductase domain"/>
    <property type="match status" value="1"/>
</dbReference>
<evidence type="ECO:0000256" key="4">
    <source>
        <dbReference type="PIRSR" id="PIRSR000097-3"/>
    </source>
</evidence>
<evidence type="ECO:0000256" key="1">
    <source>
        <dbReference type="ARBA" id="ARBA00023002"/>
    </source>
</evidence>